<organism evidence="7 8">
    <name type="scientific">Hyalella azteca</name>
    <name type="common">Amphipod</name>
    <dbReference type="NCBI Taxonomy" id="294128"/>
    <lineage>
        <taxon>Eukaryota</taxon>
        <taxon>Metazoa</taxon>
        <taxon>Ecdysozoa</taxon>
        <taxon>Arthropoda</taxon>
        <taxon>Crustacea</taxon>
        <taxon>Multicrustacea</taxon>
        <taxon>Malacostraca</taxon>
        <taxon>Eumalacostraca</taxon>
        <taxon>Peracarida</taxon>
        <taxon>Amphipoda</taxon>
        <taxon>Senticaudata</taxon>
        <taxon>Talitrida</taxon>
        <taxon>Talitroidea</taxon>
        <taxon>Hyalellidae</taxon>
        <taxon>Hyalella</taxon>
    </lineage>
</organism>
<gene>
    <name evidence="8" type="primary">LOC108674746</name>
</gene>
<feature type="transmembrane region" description="Helical" evidence="6">
    <location>
        <begin position="21"/>
        <end position="44"/>
    </location>
</feature>
<accession>A0A979FST7</accession>
<evidence type="ECO:0000313" key="7">
    <source>
        <dbReference type="Proteomes" id="UP000694843"/>
    </source>
</evidence>
<feature type="transmembrane region" description="Helical" evidence="6">
    <location>
        <begin position="64"/>
        <end position="85"/>
    </location>
</feature>
<dbReference type="GO" id="GO:0004930">
    <property type="term" value="F:G protein-coupled receptor activity"/>
    <property type="evidence" value="ECO:0007669"/>
    <property type="project" value="InterPro"/>
</dbReference>
<keyword evidence="4 6" id="KW-0472">Membrane</keyword>
<dbReference type="Pfam" id="PF00001">
    <property type="entry name" value="7tm_1"/>
    <property type="match status" value="1"/>
</dbReference>
<sequence>MLSVLAKSVGQDLFWLQWIDIFVHLPLGSVSTTASIVTLMAVTLERLLVIRQPIRSRRWRTTRIANKICVGIVVFSVVFNAPYFFSYRIDDGVIVRTEFSASGYYNVHNWLRLILLAITPGVFLLVGNLLFILSLSSFGQNFSRGTESGDASNSPPVSNFQNSSPEPESRIKKAQSPTLGNIPNEGQVAIFQTGGQRRSTLASLSNTEIMVHIRLLQREHVSDDHDGKCSGHEDEYRQSVTINFRKIKFCEKCKKIQKENVAQNFVFGTCTCDIKRSISLPSCFVQMKHDCLDDVRKEKNKNFLMSPRSSFFASSKRRSKQRRSERHTSNTTLGEQASQAHMVLQTPGDDPDVAALLSKLLPLPGPEQTLQQATTSHVRRLDQRPKL</sequence>
<evidence type="ECO:0000313" key="8">
    <source>
        <dbReference type="RefSeq" id="XP_047739452.1"/>
    </source>
</evidence>
<evidence type="ECO:0000256" key="6">
    <source>
        <dbReference type="SAM" id="Phobius"/>
    </source>
</evidence>
<feature type="region of interest" description="Disordered" evidence="5">
    <location>
        <begin position="145"/>
        <end position="184"/>
    </location>
</feature>
<feature type="transmembrane region" description="Helical" evidence="6">
    <location>
        <begin position="110"/>
        <end position="135"/>
    </location>
</feature>
<reference evidence="8" key="1">
    <citation type="submission" date="2025-08" db="UniProtKB">
        <authorList>
            <consortium name="RefSeq"/>
        </authorList>
    </citation>
    <scope>IDENTIFICATION</scope>
    <source>
        <tissue evidence="8">Whole organism</tissue>
    </source>
</reference>
<dbReference type="OrthoDB" id="6362912at2759"/>
<feature type="region of interest" description="Disordered" evidence="5">
    <location>
        <begin position="365"/>
        <end position="387"/>
    </location>
</feature>
<dbReference type="Gene3D" id="1.20.1070.10">
    <property type="entry name" value="Rhodopsin 7-helix transmembrane proteins"/>
    <property type="match status" value="1"/>
</dbReference>
<dbReference type="InterPro" id="IPR052954">
    <property type="entry name" value="GPCR-Ligand_Int"/>
</dbReference>
<dbReference type="OMA" id="TENISAW"/>
<dbReference type="SUPFAM" id="SSF81321">
    <property type="entry name" value="Family A G protein-coupled receptor-like"/>
    <property type="match status" value="1"/>
</dbReference>
<evidence type="ECO:0000256" key="4">
    <source>
        <dbReference type="ARBA" id="ARBA00023136"/>
    </source>
</evidence>
<comment type="subcellular location">
    <subcellularLocation>
        <location evidence="1">Membrane</location>
    </subcellularLocation>
</comment>
<dbReference type="GO" id="GO:0016020">
    <property type="term" value="C:membrane"/>
    <property type="evidence" value="ECO:0007669"/>
    <property type="project" value="UniProtKB-SubCell"/>
</dbReference>
<protein>
    <submittedName>
        <fullName evidence="8">Uncharacterized protein LOC108674746</fullName>
    </submittedName>
</protein>
<evidence type="ECO:0000256" key="5">
    <source>
        <dbReference type="SAM" id="MobiDB-lite"/>
    </source>
</evidence>
<dbReference type="Proteomes" id="UP000694843">
    <property type="component" value="Unplaced"/>
</dbReference>
<dbReference type="GeneID" id="108674746"/>
<keyword evidence="3 6" id="KW-1133">Transmembrane helix</keyword>
<feature type="compositionally biased region" description="Polar residues" evidence="5">
    <location>
        <begin position="329"/>
        <end position="339"/>
    </location>
</feature>
<keyword evidence="2 6" id="KW-0812">Transmembrane</keyword>
<evidence type="ECO:0000256" key="1">
    <source>
        <dbReference type="ARBA" id="ARBA00004370"/>
    </source>
</evidence>
<dbReference type="PANTHER" id="PTHR46641">
    <property type="entry name" value="FMRFAMIDE RECEPTOR-RELATED"/>
    <property type="match status" value="1"/>
</dbReference>
<proteinExistence type="predicted"/>
<dbReference type="InterPro" id="IPR000276">
    <property type="entry name" value="GPCR_Rhodpsn"/>
</dbReference>
<evidence type="ECO:0000256" key="3">
    <source>
        <dbReference type="ARBA" id="ARBA00022989"/>
    </source>
</evidence>
<dbReference type="AlphaFoldDB" id="A0A979FST7"/>
<evidence type="ECO:0000256" key="2">
    <source>
        <dbReference type="ARBA" id="ARBA00022692"/>
    </source>
</evidence>
<dbReference type="KEGG" id="hazt:108674746"/>
<feature type="compositionally biased region" description="Basic residues" evidence="5">
    <location>
        <begin position="315"/>
        <end position="325"/>
    </location>
</feature>
<feature type="compositionally biased region" description="Polar residues" evidence="5">
    <location>
        <begin position="145"/>
        <end position="166"/>
    </location>
</feature>
<dbReference type="RefSeq" id="XP_047739452.1">
    <property type="nucleotide sequence ID" value="XM_047883496.1"/>
</dbReference>
<name>A0A979FST7_HYAAZ</name>
<keyword evidence="7" id="KW-1185">Reference proteome</keyword>
<feature type="region of interest" description="Disordered" evidence="5">
    <location>
        <begin position="314"/>
        <end position="339"/>
    </location>
</feature>